<accession>A0ABV1GDE3</accession>
<evidence type="ECO:0000259" key="5">
    <source>
        <dbReference type="Pfam" id="PF14833"/>
    </source>
</evidence>
<dbReference type="SUPFAM" id="SSF51735">
    <property type="entry name" value="NAD(P)-binding Rossmann-fold domains"/>
    <property type="match status" value="1"/>
</dbReference>
<sequence>MKKVGFIGLGVMGTAMAQNLLKAGFEVFVWARHPEKAQATLDKGAHWCDTLADCARGRDAVITMVGFPQDVREVYFSEGGILDNADKGTLLIDMTTTSPRLSVEIHTAAIQKGLRAVDAPVSGGDAGARNATLSIMMGGDKADCEACMPLFEAMGKTIVYEGPAGSGQHTKAANQIALGGAIAGVCEAISYAKAAGLDVQTMLNSISQGAAGSWQMSNTAPRMLKGDFAPGFYVKHYVKDCNIALEEAGERALSLPVLQTVRDMYAQLEADGLGDDGTQTLIHYYEKK</sequence>
<evidence type="ECO:0000256" key="1">
    <source>
        <dbReference type="ARBA" id="ARBA00009080"/>
    </source>
</evidence>
<dbReference type="InterPro" id="IPR015815">
    <property type="entry name" value="HIBADH-related"/>
</dbReference>
<dbReference type="PANTHER" id="PTHR43060">
    <property type="entry name" value="3-HYDROXYISOBUTYRATE DEHYDROGENASE-LIKE 1, MITOCHONDRIAL-RELATED"/>
    <property type="match status" value="1"/>
</dbReference>
<dbReference type="Proteomes" id="UP001477672">
    <property type="component" value="Unassembled WGS sequence"/>
</dbReference>
<dbReference type="EMBL" id="JBBMFA010000070">
    <property type="protein sequence ID" value="MEQ2519845.1"/>
    <property type="molecule type" value="Genomic_DNA"/>
</dbReference>
<dbReference type="Gene3D" id="3.40.50.720">
    <property type="entry name" value="NAD(P)-binding Rossmann-like Domain"/>
    <property type="match status" value="1"/>
</dbReference>
<dbReference type="Pfam" id="PF14833">
    <property type="entry name" value="NAD_binding_11"/>
    <property type="match status" value="1"/>
</dbReference>
<protein>
    <submittedName>
        <fullName evidence="6">NAD(P)-dependent oxidoreductase</fullName>
        <ecNumber evidence="6">1.1.-.-</ecNumber>
    </submittedName>
</protein>
<evidence type="ECO:0000256" key="2">
    <source>
        <dbReference type="ARBA" id="ARBA00023002"/>
    </source>
</evidence>
<dbReference type="InterPro" id="IPR013328">
    <property type="entry name" value="6PGD_dom2"/>
</dbReference>
<comment type="similarity">
    <text evidence="1">Belongs to the HIBADH-related family.</text>
</comment>
<gene>
    <name evidence="6" type="ORF">WMO24_05275</name>
</gene>
<dbReference type="InterPro" id="IPR029154">
    <property type="entry name" value="HIBADH-like_NADP-bd"/>
</dbReference>
<dbReference type="EC" id="1.1.-.-" evidence="6"/>
<evidence type="ECO:0000259" key="4">
    <source>
        <dbReference type="Pfam" id="PF03446"/>
    </source>
</evidence>
<organism evidence="6 7">
    <name type="scientific">Ruthenibacterium intestinale</name>
    <dbReference type="NCBI Taxonomy" id="3133163"/>
    <lineage>
        <taxon>Bacteria</taxon>
        <taxon>Bacillati</taxon>
        <taxon>Bacillota</taxon>
        <taxon>Clostridia</taxon>
        <taxon>Eubacteriales</taxon>
        <taxon>Oscillospiraceae</taxon>
        <taxon>Ruthenibacterium</taxon>
    </lineage>
</organism>
<dbReference type="InterPro" id="IPR008927">
    <property type="entry name" value="6-PGluconate_DH-like_C_sf"/>
</dbReference>
<dbReference type="Pfam" id="PF03446">
    <property type="entry name" value="NAD_binding_2"/>
    <property type="match status" value="1"/>
</dbReference>
<proteinExistence type="inferred from homology"/>
<evidence type="ECO:0000256" key="3">
    <source>
        <dbReference type="ARBA" id="ARBA00023027"/>
    </source>
</evidence>
<dbReference type="PANTHER" id="PTHR43060:SF15">
    <property type="entry name" value="3-HYDROXYISOBUTYRATE DEHYDROGENASE-LIKE 1, MITOCHONDRIAL-RELATED"/>
    <property type="match status" value="1"/>
</dbReference>
<feature type="domain" description="6-phosphogluconate dehydrogenase NADP-binding" evidence="4">
    <location>
        <begin position="3"/>
        <end position="160"/>
    </location>
</feature>
<dbReference type="InterPro" id="IPR006115">
    <property type="entry name" value="6PGDH_NADP-bd"/>
</dbReference>
<dbReference type="Gene3D" id="1.10.1040.10">
    <property type="entry name" value="N-(1-d-carboxylethyl)-l-norvaline Dehydrogenase, domain 2"/>
    <property type="match status" value="1"/>
</dbReference>
<feature type="domain" description="3-hydroxyisobutyrate dehydrogenase-like NAD-binding" evidence="5">
    <location>
        <begin position="165"/>
        <end position="285"/>
    </location>
</feature>
<dbReference type="PROSITE" id="PS00895">
    <property type="entry name" value="3_HYDROXYISOBUT_DH"/>
    <property type="match status" value="1"/>
</dbReference>
<keyword evidence="2 6" id="KW-0560">Oxidoreductase</keyword>
<dbReference type="InterPro" id="IPR002204">
    <property type="entry name" value="3-OH-isobutyrate_DH-rel_CS"/>
</dbReference>
<dbReference type="RefSeq" id="WP_349215279.1">
    <property type="nucleotide sequence ID" value="NZ_JBBMFA010000070.1"/>
</dbReference>
<dbReference type="InterPro" id="IPR036291">
    <property type="entry name" value="NAD(P)-bd_dom_sf"/>
</dbReference>
<dbReference type="GO" id="GO:0016491">
    <property type="term" value="F:oxidoreductase activity"/>
    <property type="evidence" value="ECO:0007669"/>
    <property type="project" value="UniProtKB-KW"/>
</dbReference>
<reference evidence="6 7" key="1">
    <citation type="submission" date="2024-03" db="EMBL/GenBank/DDBJ databases">
        <title>Human intestinal bacterial collection.</title>
        <authorList>
            <person name="Pauvert C."/>
            <person name="Hitch T.C.A."/>
            <person name="Clavel T."/>
        </authorList>
    </citation>
    <scope>NUCLEOTIDE SEQUENCE [LARGE SCALE GENOMIC DNA]</scope>
    <source>
        <strain evidence="6 7">CLA-JM-H11</strain>
    </source>
</reference>
<evidence type="ECO:0000313" key="6">
    <source>
        <dbReference type="EMBL" id="MEQ2519845.1"/>
    </source>
</evidence>
<dbReference type="SUPFAM" id="SSF48179">
    <property type="entry name" value="6-phosphogluconate dehydrogenase C-terminal domain-like"/>
    <property type="match status" value="1"/>
</dbReference>
<keyword evidence="7" id="KW-1185">Reference proteome</keyword>
<comment type="caution">
    <text evidence="6">The sequence shown here is derived from an EMBL/GenBank/DDBJ whole genome shotgun (WGS) entry which is preliminary data.</text>
</comment>
<dbReference type="PIRSF" id="PIRSF000103">
    <property type="entry name" value="HIBADH"/>
    <property type="match status" value="1"/>
</dbReference>
<keyword evidence="3" id="KW-0520">NAD</keyword>
<evidence type="ECO:0000313" key="7">
    <source>
        <dbReference type="Proteomes" id="UP001477672"/>
    </source>
</evidence>
<name>A0ABV1GDE3_9FIRM</name>